<keyword evidence="5" id="KW-0687">Ribonucleoprotein</keyword>
<dbReference type="AlphaFoldDB" id="A0A830GXT0"/>
<evidence type="ECO:0000256" key="7">
    <source>
        <dbReference type="NCBIfam" id="TIGR03626"/>
    </source>
</evidence>
<evidence type="ECO:0000313" key="9">
    <source>
        <dbReference type="Proteomes" id="UP000610960"/>
    </source>
</evidence>
<dbReference type="PANTHER" id="PTHR11363:SF5">
    <property type="entry name" value="LARGE RIBOSOMAL SUBUNIT PROTEIN UL3"/>
    <property type="match status" value="1"/>
</dbReference>
<comment type="similarity">
    <text evidence="1">Belongs to the universal ribosomal protein uL3 family.</text>
</comment>
<dbReference type="GO" id="GO:0003735">
    <property type="term" value="F:structural constituent of ribosome"/>
    <property type="evidence" value="ECO:0007669"/>
    <property type="project" value="UniProtKB-UniRule"/>
</dbReference>
<dbReference type="NCBIfam" id="TIGR03626">
    <property type="entry name" value="L3_arch"/>
    <property type="match status" value="1"/>
</dbReference>
<evidence type="ECO:0000256" key="2">
    <source>
        <dbReference type="ARBA" id="ARBA00022730"/>
    </source>
</evidence>
<dbReference type="InterPro" id="IPR019926">
    <property type="entry name" value="Ribosomal_uL3_CS"/>
</dbReference>
<evidence type="ECO:0000256" key="5">
    <source>
        <dbReference type="ARBA" id="ARBA00023274"/>
    </source>
</evidence>
<dbReference type="GO" id="GO:0006412">
    <property type="term" value="P:translation"/>
    <property type="evidence" value="ECO:0007669"/>
    <property type="project" value="UniProtKB-UniRule"/>
</dbReference>
<dbReference type="InterPro" id="IPR009000">
    <property type="entry name" value="Transl_B-barrel_sf"/>
</dbReference>
<dbReference type="GO" id="GO:0022625">
    <property type="term" value="C:cytosolic large ribosomal subunit"/>
    <property type="evidence" value="ECO:0007669"/>
    <property type="project" value="UniProtKB-UniRule"/>
</dbReference>
<evidence type="ECO:0000256" key="3">
    <source>
        <dbReference type="ARBA" id="ARBA00022884"/>
    </source>
</evidence>
<dbReference type="Pfam" id="PF00297">
    <property type="entry name" value="Ribosomal_L3"/>
    <property type="match status" value="1"/>
</dbReference>
<dbReference type="Gene3D" id="2.40.30.10">
    <property type="entry name" value="Translation factors"/>
    <property type="match status" value="1"/>
</dbReference>
<reference evidence="8" key="2">
    <citation type="submission" date="2020-09" db="EMBL/GenBank/DDBJ databases">
        <authorList>
            <person name="Sun Q."/>
            <person name="Ohkuma M."/>
        </authorList>
    </citation>
    <scope>NUCLEOTIDE SEQUENCE</scope>
    <source>
        <strain evidence="8">JCM 10088</strain>
    </source>
</reference>
<dbReference type="Proteomes" id="UP000610960">
    <property type="component" value="Unassembled WGS sequence"/>
</dbReference>
<accession>A0A830GXT0</accession>
<dbReference type="SUPFAM" id="SSF50447">
    <property type="entry name" value="Translation proteins"/>
    <property type="match status" value="1"/>
</dbReference>
<evidence type="ECO:0000313" key="8">
    <source>
        <dbReference type="EMBL" id="GGP21436.1"/>
    </source>
</evidence>
<dbReference type="NCBIfam" id="NF003261">
    <property type="entry name" value="PRK04231.1"/>
    <property type="match status" value="1"/>
</dbReference>
<reference evidence="8" key="1">
    <citation type="journal article" date="2014" name="Int. J. Syst. Evol. Microbiol.">
        <title>Complete genome sequence of Corynebacterium casei LMG S-19264T (=DSM 44701T), isolated from a smear-ripened cheese.</title>
        <authorList>
            <consortium name="US DOE Joint Genome Institute (JGI-PGF)"/>
            <person name="Walter F."/>
            <person name="Albersmeier A."/>
            <person name="Kalinowski J."/>
            <person name="Ruckert C."/>
        </authorList>
    </citation>
    <scope>NUCLEOTIDE SEQUENCE</scope>
    <source>
        <strain evidence="8">JCM 10088</strain>
    </source>
</reference>
<keyword evidence="2" id="KW-0699">rRNA-binding</keyword>
<keyword evidence="3" id="KW-0694">RNA-binding</keyword>
<dbReference type="GO" id="GO:0019843">
    <property type="term" value="F:rRNA binding"/>
    <property type="evidence" value="ECO:0007669"/>
    <property type="project" value="UniProtKB-KW"/>
</dbReference>
<evidence type="ECO:0000256" key="4">
    <source>
        <dbReference type="ARBA" id="ARBA00022980"/>
    </source>
</evidence>
<evidence type="ECO:0000256" key="1">
    <source>
        <dbReference type="ARBA" id="ARBA00006540"/>
    </source>
</evidence>
<sequence length="330" mass="36513">MAYYPRKRSETLVPKIYNWPQVNLGKAALLSFAAYKAGMAHVVMIDDRQTSPFYGKEIVRPVTVLDAPPMRVVGVRGYSVDPFKVLTVSVGEAWASDVPKYLRRALTLPEKINTEAALSKLQSKLDELTQVRVIAITQPHLSGIGKKTPEIMEIPVGGTPNVDELFKYAVSLLGKEVSPRDVLREGQLVDVIGVTKGKGTQGVVKRFGVITLPKWNKMRKGYRRTGTASPQNPAVMFTIPKQGQTGLHRRTEYNKRVLAIGDNGADVTPPSGFPHYGVVRGSYILVEGSVPGAFKRLIGLRYPMRPPPKYDHVNVNKPQIEWISTKAVSR</sequence>
<dbReference type="Gene3D" id="3.30.1430.10">
    <property type="match status" value="1"/>
</dbReference>
<name>A0A830GXT0_9CREN</name>
<keyword evidence="4 8" id="KW-0689">Ribosomal protein</keyword>
<gene>
    <name evidence="8" type="ORF">GCM10007981_13250</name>
</gene>
<dbReference type="EMBL" id="BMNL01000003">
    <property type="protein sequence ID" value="GGP21436.1"/>
    <property type="molecule type" value="Genomic_DNA"/>
</dbReference>
<proteinExistence type="inferred from homology"/>
<keyword evidence="9" id="KW-1185">Reference proteome</keyword>
<dbReference type="InterPro" id="IPR045077">
    <property type="entry name" value="L3_arc_euk"/>
</dbReference>
<dbReference type="InterPro" id="IPR019928">
    <property type="entry name" value="Ribosomal_uL3_arc"/>
</dbReference>
<dbReference type="InterPro" id="IPR044892">
    <property type="entry name" value="Ribosomal_L3_dom_3_arc_sf"/>
</dbReference>
<protein>
    <recommendedName>
        <fullName evidence="6 7">50S ribosomal protein L3</fullName>
    </recommendedName>
</protein>
<dbReference type="InterPro" id="IPR000597">
    <property type="entry name" value="Ribosomal_uL3"/>
</dbReference>
<organism evidence="8 9">
    <name type="scientific">Thermocladium modestius</name>
    <dbReference type="NCBI Taxonomy" id="62609"/>
    <lineage>
        <taxon>Archaea</taxon>
        <taxon>Thermoproteota</taxon>
        <taxon>Thermoprotei</taxon>
        <taxon>Thermoproteales</taxon>
        <taxon>Thermoproteaceae</taxon>
        <taxon>Thermocladium</taxon>
    </lineage>
</organism>
<dbReference type="Gene3D" id="4.10.960.10">
    <property type="entry name" value="Ribosomal protein L3, domain 3"/>
    <property type="match status" value="1"/>
</dbReference>
<evidence type="ECO:0000256" key="6">
    <source>
        <dbReference type="ARBA" id="ARBA00035457"/>
    </source>
</evidence>
<dbReference type="PROSITE" id="PS00474">
    <property type="entry name" value="RIBOSOMAL_L3"/>
    <property type="match status" value="1"/>
</dbReference>
<dbReference type="PANTHER" id="PTHR11363">
    <property type="entry name" value="60S RIBOSOMAL PROTEIN L3-RELATED"/>
    <property type="match status" value="1"/>
</dbReference>
<comment type="caution">
    <text evidence="8">The sequence shown here is derived from an EMBL/GenBank/DDBJ whole genome shotgun (WGS) entry which is preliminary data.</text>
</comment>